<dbReference type="SUPFAM" id="SSF82185">
    <property type="entry name" value="Histone H3 K4-specific methyltransferase SET7/9 N-terminal domain"/>
    <property type="match status" value="1"/>
</dbReference>
<proteinExistence type="predicted"/>
<reference evidence="2" key="1">
    <citation type="submission" date="2018-05" db="EMBL/GenBank/DDBJ databases">
        <authorList>
            <person name="Lanie J.A."/>
            <person name="Ng W.-L."/>
            <person name="Kazmierczak K.M."/>
            <person name="Andrzejewski T.M."/>
            <person name="Davidsen T.M."/>
            <person name="Wayne K.J."/>
            <person name="Tettelin H."/>
            <person name="Glass J.I."/>
            <person name="Rusch D."/>
            <person name="Podicherti R."/>
            <person name="Tsui H.-C.T."/>
            <person name="Winkler M.E."/>
        </authorList>
    </citation>
    <scope>NUCLEOTIDE SEQUENCE</scope>
</reference>
<name>A0A383BWP1_9ZZZZ</name>
<accession>A0A383BWP1</accession>
<protein>
    <submittedName>
        <fullName evidence="2">Uncharacterized protein</fullName>
    </submittedName>
</protein>
<evidence type="ECO:0000313" key="2">
    <source>
        <dbReference type="EMBL" id="SVE24281.1"/>
    </source>
</evidence>
<dbReference type="EMBL" id="UINC01203838">
    <property type="protein sequence ID" value="SVE24281.1"/>
    <property type="molecule type" value="Genomic_DNA"/>
</dbReference>
<organism evidence="2">
    <name type="scientific">marine metagenome</name>
    <dbReference type="NCBI Taxonomy" id="408172"/>
    <lineage>
        <taxon>unclassified sequences</taxon>
        <taxon>metagenomes</taxon>
        <taxon>ecological metagenomes</taxon>
    </lineage>
</organism>
<feature type="region of interest" description="Disordered" evidence="1">
    <location>
        <begin position="1"/>
        <end position="38"/>
    </location>
</feature>
<evidence type="ECO:0000256" key="1">
    <source>
        <dbReference type="SAM" id="MobiDB-lite"/>
    </source>
</evidence>
<dbReference type="Gene3D" id="2.20.110.10">
    <property type="entry name" value="Histone H3 K4-specific methyltransferase SET7/9 N-terminal domain"/>
    <property type="match status" value="1"/>
</dbReference>
<feature type="non-terminal residue" evidence="2">
    <location>
        <position position="141"/>
    </location>
</feature>
<sequence>MDKEGLLTSSQYPRKPFSGTADEFYPPEGGKSQTKTSVTYKKGKKDGLAQSFYQDGQLHEQGYYKEDELDGPWQINQRVISRQISGDVPYFSEVPNFFFITLNDQPPIKGNAIQLLQLQRNYKQGKKHGLWEEYMENDHRE</sequence>
<gene>
    <name evidence="2" type="ORF">METZ01_LOCUS477135</name>
</gene>
<dbReference type="AlphaFoldDB" id="A0A383BWP1"/>